<dbReference type="InterPro" id="IPR051374">
    <property type="entry name" value="Ataxin-10/CTR86_families"/>
</dbReference>
<dbReference type="GO" id="GO:0005829">
    <property type="term" value="C:cytosol"/>
    <property type="evidence" value="ECO:0007669"/>
    <property type="project" value="TreeGrafter"/>
</dbReference>
<reference evidence="4 5" key="1">
    <citation type="journal article" date="2024" name="Nat. Commun.">
        <title>Phylogenomics reveals the evolutionary origins of lichenization in chlorophyte algae.</title>
        <authorList>
            <person name="Puginier C."/>
            <person name="Libourel C."/>
            <person name="Otte J."/>
            <person name="Skaloud P."/>
            <person name="Haon M."/>
            <person name="Grisel S."/>
            <person name="Petersen M."/>
            <person name="Berrin J.G."/>
            <person name="Delaux P.M."/>
            <person name="Dal Grande F."/>
            <person name="Keller J."/>
        </authorList>
    </citation>
    <scope>NUCLEOTIDE SEQUENCE [LARGE SCALE GENOMIC DNA]</scope>
    <source>
        <strain evidence="4 5">SAG 2043</strain>
    </source>
</reference>
<dbReference type="GO" id="GO:0051301">
    <property type="term" value="P:cell division"/>
    <property type="evidence" value="ECO:0007669"/>
    <property type="project" value="UniProtKB-KW"/>
</dbReference>
<dbReference type="InterPro" id="IPR016024">
    <property type="entry name" value="ARM-type_fold"/>
</dbReference>
<organism evidence="4 5">
    <name type="scientific">[Myrmecia] bisecta</name>
    <dbReference type="NCBI Taxonomy" id="41462"/>
    <lineage>
        <taxon>Eukaryota</taxon>
        <taxon>Viridiplantae</taxon>
        <taxon>Chlorophyta</taxon>
        <taxon>core chlorophytes</taxon>
        <taxon>Trebouxiophyceae</taxon>
        <taxon>Trebouxiales</taxon>
        <taxon>Trebouxiaceae</taxon>
        <taxon>Myrmecia</taxon>
    </lineage>
</organism>
<accession>A0AAW1Q8F1</accession>
<dbReference type="Proteomes" id="UP001489004">
    <property type="component" value="Unassembled WGS sequence"/>
</dbReference>
<dbReference type="SUPFAM" id="SSF48371">
    <property type="entry name" value="ARM repeat"/>
    <property type="match status" value="1"/>
</dbReference>
<feature type="domain" description="Ataxin-10" evidence="3">
    <location>
        <begin position="297"/>
        <end position="370"/>
    </location>
</feature>
<dbReference type="AlphaFoldDB" id="A0AAW1Q8F1"/>
<dbReference type="PANTHER" id="PTHR13255">
    <property type="entry name" value="ATAXIN-10"/>
    <property type="match status" value="1"/>
</dbReference>
<proteinExistence type="predicted"/>
<dbReference type="EMBL" id="JALJOR010000005">
    <property type="protein sequence ID" value="KAK9816619.1"/>
    <property type="molecule type" value="Genomic_DNA"/>
</dbReference>
<dbReference type="Pfam" id="PF09759">
    <property type="entry name" value="Atx10homo_assoc"/>
    <property type="match status" value="1"/>
</dbReference>
<evidence type="ECO:0000313" key="4">
    <source>
        <dbReference type="EMBL" id="KAK9816619.1"/>
    </source>
</evidence>
<evidence type="ECO:0000256" key="1">
    <source>
        <dbReference type="ARBA" id="ARBA00022618"/>
    </source>
</evidence>
<protein>
    <recommendedName>
        <fullName evidence="3">Ataxin-10 domain-containing protein</fullName>
    </recommendedName>
</protein>
<dbReference type="Gene3D" id="1.25.10.10">
    <property type="entry name" value="Leucine-rich Repeat Variant"/>
    <property type="match status" value="1"/>
</dbReference>
<gene>
    <name evidence="4" type="ORF">WJX72_002828</name>
</gene>
<evidence type="ECO:0000256" key="2">
    <source>
        <dbReference type="ARBA" id="ARBA00023306"/>
    </source>
</evidence>
<sequence>MHSEGGALAQQLGVSIEQPEGKPSARVVIAAQLLSNLVTADASCILPVWQALVPHRLAGLLASQSGFSLIRQPICSLLLRCCTCQPACCIALLAPESLAFLGPLLDAFSDREDLQAFDALALLVSHLVWQQGRLEQLFAVLSTPSSNDAGHTFGPRHVAVLELAALDMAHHTSRFSSLDKSSHAQGSLCYLLGLINQLAQQPALPPAQSALLEAALQLLRDACARDDGGAALSGGLDLAAELHAAGGVQLLLAMLKALTPIRSGVASRTAPPQQAEPAQALREAASCFPPRLPYPGFRSDLVAVLGNLAFSRPVVQATVQRLGGVELILSQCQIEDQNPLVREWALWAVRNLCCGNDAIQRSIQELQTWSTLLAVFLVASSRSVELETCNLWTSAAHPAIGRHAFSASAKVSGVCAQA</sequence>
<name>A0AAW1Q8F1_9CHLO</name>
<dbReference type="PANTHER" id="PTHR13255:SF0">
    <property type="entry name" value="ATAXIN-10"/>
    <property type="match status" value="1"/>
</dbReference>
<keyword evidence="5" id="KW-1185">Reference proteome</keyword>
<evidence type="ECO:0000313" key="5">
    <source>
        <dbReference type="Proteomes" id="UP001489004"/>
    </source>
</evidence>
<evidence type="ECO:0000259" key="3">
    <source>
        <dbReference type="Pfam" id="PF09759"/>
    </source>
</evidence>
<dbReference type="InterPro" id="IPR011989">
    <property type="entry name" value="ARM-like"/>
</dbReference>
<comment type="caution">
    <text evidence="4">The sequence shown here is derived from an EMBL/GenBank/DDBJ whole genome shotgun (WGS) entry which is preliminary data.</text>
</comment>
<dbReference type="InterPro" id="IPR019156">
    <property type="entry name" value="Ataxin-10_domain"/>
</dbReference>
<keyword evidence="1" id="KW-0132">Cell division</keyword>
<keyword evidence="2" id="KW-0131">Cell cycle</keyword>